<sequence>MFALLHGLLHCKRYVWLPLIVEVDAELLLNCYRLFFENGNYTESGCINKLRDEWLLSPGGLNGDSVTCLDVIMVKQLSNSACHSILFKLVMTILRHESSEALRRCEYTFFLYRCKHTCPARYSAT</sequence>
<evidence type="ECO:0000313" key="1">
    <source>
        <dbReference type="EMBL" id="KAF6145744.1"/>
    </source>
</evidence>
<dbReference type="EMBL" id="JACGCM010002030">
    <property type="protein sequence ID" value="KAF6145744.1"/>
    <property type="molecule type" value="Genomic_DNA"/>
</dbReference>
<name>A0A7J7LT79_9MAGN</name>
<dbReference type="AlphaFoldDB" id="A0A7J7LT79"/>
<dbReference type="Proteomes" id="UP000541444">
    <property type="component" value="Unassembled WGS sequence"/>
</dbReference>
<accession>A0A7J7LT79</accession>
<organism evidence="1 2">
    <name type="scientific">Kingdonia uniflora</name>
    <dbReference type="NCBI Taxonomy" id="39325"/>
    <lineage>
        <taxon>Eukaryota</taxon>
        <taxon>Viridiplantae</taxon>
        <taxon>Streptophyta</taxon>
        <taxon>Embryophyta</taxon>
        <taxon>Tracheophyta</taxon>
        <taxon>Spermatophyta</taxon>
        <taxon>Magnoliopsida</taxon>
        <taxon>Ranunculales</taxon>
        <taxon>Circaeasteraceae</taxon>
        <taxon>Kingdonia</taxon>
    </lineage>
</organism>
<keyword evidence="2" id="KW-1185">Reference proteome</keyword>
<protein>
    <submittedName>
        <fullName evidence="1">Uncharacterized protein</fullName>
    </submittedName>
</protein>
<comment type="caution">
    <text evidence="1">The sequence shown here is derived from an EMBL/GenBank/DDBJ whole genome shotgun (WGS) entry which is preliminary data.</text>
</comment>
<evidence type="ECO:0000313" key="2">
    <source>
        <dbReference type="Proteomes" id="UP000541444"/>
    </source>
</evidence>
<reference evidence="1 2" key="1">
    <citation type="journal article" date="2020" name="IScience">
        <title>Genome Sequencing of the Endangered Kingdonia uniflora (Circaeasteraceae, Ranunculales) Reveals Potential Mechanisms of Evolutionary Specialization.</title>
        <authorList>
            <person name="Sun Y."/>
            <person name="Deng T."/>
            <person name="Zhang A."/>
            <person name="Moore M.J."/>
            <person name="Landis J.B."/>
            <person name="Lin N."/>
            <person name="Zhang H."/>
            <person name="Zhang X."/>
            <person name="Huang J."/>
            <person name="Zhang X."/>
            <person name="Sun H."/>
            <person name="Wang H."/>
        </authorList>
    </citation>
    <scope>NUCLEOTIDE SEQUENCE [LARGE SCALE GENOMIC DNA]</scope>
    <source>
        <strain evidence="1">TB1705</strain>
        <tissue evidence="1">Leaf</tissue>
    </source>
</reference>
<gene>
    <name evidence="1" type="ORF">GIB67_016193</name>
</gene>
<dbReference type="OrthoDB" id="2019644at2759"/>
<proteinExistence type="predicted"/>